<organism evidence="1 2">
    <name type="scientific">Prorocentrum cordatum</name>
    <dbReference type="NCBI Taxonomy" id="2364126"/>
    <lineage>
        <taxon>Eukaryota</taxon>
        <taxon>Sar</taxon>
        <taxon>Alveolata</taxon>
        <taxon>Dinophyceae</taxon>
        <taxon>Prorocentrales</taxon>
        <taxon>Prorocentraceae</taxon>
        <taxon>Prorocentrum</taxon>
    </lineage>
</organism>
<protein>
    <submittedName>
        <fullName evidence="1">Uncharacterized protein</fullName>
    </submittedName>
</protein>
<proteinExistence type="predicted"/>
<name>A0ABN9V565_9DINO</name>
<accession>A0ABN9V565</accession>
<dbReference type="Proteomes" id="UP001189429">
    <property type="component" value="Unassembled WGS sequence"/>
</dbReference>
<evidence type="ECO:0000313" key="2">
    <source>
        <dbReference type="Proteomes" id="UP001189429"/>
    </source>
</evidence>
<dbReference type="EMBL" id="CAUYUJ010016670">
    <property type="protein sequence ID" value="CAK0867678.1"/>
    <property type="molecule type" value="Genomic_DNA"/>
</dbReference>
<sequence length="217" mass="24224">MCMDTRSIACRMLPCVMEQQDCDPEVQLRLLVVHVRAASLLSRFDHEVMKIRLKHGQPRVSSACETVAVLFDRELVFRCMPKFPLVADFDTFCVFLWQGSSLRIRLVAVSGKDRVIAKAVVPLGDAVGLQEFDLQLAGLPGLLTPSEEVVGHVSVATEIHNMSRRDLLQHLQRLHAQRRQGAFVLAEVPLGEIYGPCEEAEQEEDLVSVMPVVPVNV</sequence>
<gene>
    <name evidence="1" type="ORF">PCOR1329_LOCUS54554</name>
</gene>
<evidence type="ECO:0000313" key="1">
    <source>
        <dbReference type="EMBL" id="CAK0867678.1"/>
    </source>
</evidence>
<reference evidence="1" key="1">
    <citation type="submission" date="2023-10" db="EMBL/GenBank/DDBJ databases">
        <authorList>
            <person name="Chen Y."/>
            <person name="Shah S."/>
            <person name="Dougan E. K."/>
            <person name="Thang M."/>
            <person name="Chan C."/>
        </authorList>
    </citation>
    <scope>NUCLEOTIDE SEQUENCE [LARGE SCALE GENOMIC DNA]</scope>
</reference>
<comment type="caution">
    <text evidence="1">The sequence shown here is derived from an EMBL/GenBank/DDBJ whole genome shotgun (WGS) entry which is preliminary data.</text>
</comment>
<keyword evidence="2" id="KW-1185">Reference proteome</keyword>